<gene>
    <name evidence="2" type="ORF">G4B88_015500</name>
</gene>
<dbReference type="GO" id="GO:0000724">
    <property type="term" value="P:double-strand break repair via homologous recombination"/>
    <property type="evidence" value="ECO:0007669"/>
    <property type="project" value="InterPro"/>
</dbReference>
<dbReference type="PANTHER" id="PTHR46644">
    <property type="entry name" value="DNA REPAIR PROTEIN XRCC2"/>
    <property type="match status" value="1"/>
</dbReference>
<dbReference type="PANTHER" id="PTHR46644:SF2">
    <property type="entry name" value="DNA REPAIR PROTEIN XRCC2"/>
    <property type="match status" value="1"/>
</dbReference>
<dbReference type="InterPro" id="IPR030547">
    <property type="entry name" value="XRCC2"/>
</dbReference>
<dbReference type="EMBL" id="JAATIQ010000113">
    <property type="protein sequence ID" value="KAF4381234.1"/>
    <property type="molecule type" value="Genomic_DNA"/>
</dbReference>
<proteinExistence type="predicted"/>
<evidence type="ECO:0000313" key="2">
    <source>
        <dbReference type="EMBL" id="KAF4381234.1"/>
    </source>
</evidence>
<keyword evidence="3" id="KW-1185">Reference proteome</keyword>
<dbReference type="InterPro" id="IPR020588">
    <property type="entry name" value="RecA_ATP-bd"/>
</dbReference>
<dbReference type="CDD" id="cd19490">
    <property type="entry name" value="XRCC2"/>
    <property type="match status" value="1"/>
</dbReference>
<dbReference type="Gene3D" id="3.40.50.300">
    <property type="entry name" value="P-loop containing nucleotide triphosphate hydrolases"/>
    <property type="match status" value="1"/>
</dbReference>
<name>A0A7J6GE43_CANSA</name>
<dbReference type="GO" id="GO:0140664">
    <property type="term" value="F:ATP-dependent DNA damage sensor activity"/>
    <property type="evidence" value="ECO:0007669"/>
    <property type="project" value="InterPro"/>
</dbReference>
<accession>A0A7J6GE43</accession>
<comment type="caution">
    <text evidence="2">The sequence shown here is derived from an EMBL/GenBank/DDBJ whole genome shotgun (WGS) entry which is preliminary data.</text>
</comment>
<evidence type="ECO:0000313" key="3">
    <source>
        <dbReference type="Proteomes" id="UP000583929"/>
    </source>
</evidence>
<sequence length="331" mass="37999">MEVRRWIDGDESAGDMLTRFSIERPFLLLLPPLHRVPLRVGNVLELVGPSSSAKTLILIQAAISCILPKDWNGVHYGGLGRLVVFIDLDCRFDILCFSTMLKRRIGQANGLLGKTNVGRDHLDTQKCDERRKSTLDYDEELYALCMRRFLYVRCYDSFQFLASLKTLHYQLKQVEESQQSSVYLLMIDSIGAFHWVERASSFSQSSTHRKSLSLQSVSETVVQEMKRLLLMHPMLVIATKTVSLGDRYANEVQRKKYFPGTMSTHKVPCREYMPSVWQSFVTHRILIRASDDDSTVRHQQVGPVYLSEWLLPPLSLLDKFTVKDGFFLLVS</sequence>
<feature type="domain" description="RecA family profile 1" evidence="1">
    <location>
        <begin position="19"/>
        <end position="242"/>
    </location>
</feature>
<dbReference type="GO" id="GO:0033063">
    <property type="term" value="C:Rad51B-Rad51C-Rad51D-XRCC2 complex"/>
    <property type="evidence" value="ECO:0007669"/>
    <property type="project" value="InterPro"/>
</dbReference>
<dbReference type="AlphaFoldDB" id="A0A7J6GE43"/>
<dbReference type="SUPFAM" id="SSF52540">
    <property type="entry name" value="P-loop containing nucleoside triphosphate hydrolases"/>
    <property type="match status" value="1"/>
</dbReference>
<dbReference type="InterPro" id="IPR027417">
    <property type="entry name" value="P-loop_NTPase"/>
</dbReference>
<organism evidence="2 3">
    <name type="scientific">Cannabis sativa</name>
    <name type="common">Hemp</name>
    <name type="synonym">Marijuana</name>
    <dbReference type="NCBI Taxonomy" id="3483"/>
    <lineage>
        <taxon>Eukaryota</taxon>
        <taxon>Viridiplantae</taxon>
        <taxon>Streptophyta</taxon>
        <taxon>Embryophyta</taxon>
        <taxon>Tracheophyta</taxon>
        <taxon>Spermatophyta</taxon>
        <taxon>Magnoliopsida</taxon>
        <taxon>eudicotyledons</taxon>
        <taxon>Gunneridae</taxon>
        <taxon>Pentapetalae</taxon>
        <taxon>rosids</taxon>
        <taxon>fabids</taxon>
        <taxon>Rosales</taxon>
        <taxon>Cannabaceae</taxon>
        <taxon>Cannabis</taxon>
    </lineage>
</organism>
<dbReference type="GO" id="GO:0003677">
    <property type="term" value="F:DNA binding"/>
    <property type="evidence" value="ECO:0007669"/>
    <property type="project" value="InterPro"/>
</dbReference>
<protein>
    <recommendedName>
        <fullName evidence="1">RecA family profile 1 domain-containing protein</fullName>
    </recommendedName>
</protein>
<reference evidence="2 3" key="1">
    <citation type="journal article" date="2020" name="bioRxiv">
        <title>Sequence and annotation of 42 cannabis genomes reveals extensive copy number variation in cannabinoid synthesis and pathogen resistance genes.</title>
        <authorList>
            <person name="Mckernan K.J."/>
            <person name="Helbert Y."/>
            <person name="Kane L.T."/>
            <person name="Ebling H."/>
            <person name="Zhang L."/>
            <person name="Liu B."/>
            <person name="Eaton Z."/>
            <person name="Mclaughlin S."/>
            <person name="Kingan S."/>
            <person name="Baybayan P."/>
            <person name="Concepcion G."/>
            <person name="Jordan M."/>
            <person name="Riva A."/>
            <person name="Barbazuk W."/>
            <person name="Harkins T."/>
        </authorList>
    </citation>
    <scope>NUCLEOTIDE SEQUENCE [LARGE SCALE GENOMIC DNA]</scope>
    <source>
        <strain evidence="3">cv. Jamaican Lion 4</strain>
        <tissue evidence="2">Leaf</tissue>
    </source>
</reference>
<dbReference type="Proteomes" id="UP000583929">
    <property type="component" value="Unassembled WGS sequence"/>
</dbReference>
<dbReference type="PROSITE" id="PS50162">
    <property type="entry name" value="RECA_2"/>
    <property type="match status" value="1"/>
</dbReference>
<evidence type="ECO:0000259" key="1">
    <source>
        <dbReference type="PROSITE" id="PS50162"/>
    </source>
</evidence>
<dbReference type="GO" id="GO:0005657">
    <property type="term" value="C:replication fork"/>
    <property type="evidence" value="ECO:0007669"/>
    <property type="project" value="InterPro"/>
</dbReference>
<dbReference type="GO" id="GO:0005524">
    <property type="term" value="F:ATP binding"/>
    <property type="evidence" value="ECO:0007669"/>
    <property type="project" value="InterPro"/>
</dbReference>